<dbReference type="FunFam" id="3.40.50.720:FF:000084">
    <property type="entry name" value="Short-chain dehydrogenase reductase"/>
    <property type="match status" value="1"/>
</dbReference>
<name>A0A1T2XFN7_9BACL</name>
<dbReference type="Gene3D" id="3.40.50.720">
    <property type="entry name" value="NAD(P)-binding Rossmann-like Domain"/>
    <property type="match status" value="1"/>
</dbReference>
<keyword evidence="2" id="KW-0560">Oxidoreductase</keyword>
<dbReference type="Proteomes" id="UP000190188">
    <property type="component" value="Unassembled WGS sequence"/>
</dbReference>
<dbReference type="GO" id="GO:0008206">
    <property type="term" value="P:bile acid metabolic process"/>
    <property type="evidence" value="ECO:0007669"/>
    <property type="project" value="UniProtKB-ARBA"/>
</dbReference>
<keyword evidence="4" id="KW-1185">Reference proteome</keyword>
<dbReference type="CDD" id="cd05233">
    <property type="entry name" value="SDR_c"/>
    <property type="match status" value="1"/>
</dbReference>
<reference evidence="3 4" key="1">
    <citation type="submission" date="2017-01" db="EMBL/GenBank/DDBJ databases">
        <title>Genome analysis of Paenibacillus selenitrireducens ES3-24.</title>
        <authorList>
            <person name="Xu D."/>
            <person name="Yao R."/>
            <person name="Zheng S."/>
        </authorList>
    </citation>
    <scope>NUCLEOTIDE SEQUENCE [LARGE SCALE GENOMIC DNA]</scope>
    <source>
        <strain evidence="3 4">ES3-24</strain>
    </source>
</reference>
<dbReference type="NCBIfam" id="NF004203">
    <property type="entry name" value="PRK05653.2-4"/>
    <property type="match status" value="1"/>
</dbReference>
<dbReference type="InterPro" id="IPR036291">
    <property type="entry name" value="NAD(P)-bd_dom_sf"/>
</dbReference>
<comment type="caution">
    <text evidence="3">The sequence shown here is derived from an EMBL/GenBank/DDBJ whole genome shotgun (WGS) entry which is preliminary data.</text>
</comment>
<accession>A0A1T2XFN7</accession>
<organism evidence="3 4">
    <name type="scientific">Paenibacillus selenitireducens</name>
    <dbReference type="NCBI Taxonomy" id="1324314"/>
    <lineage>
        <taxon>Bacteria</taxon>
        <taxon>Bacillati</taxon>
        <taxon>Bacillota</taxon>
        <taxon>Bacilli</taxon>
        <taxon>Bacillales</taxon>
        <taxon>Paenibacillaceae</taxon>
        <taxon>Paenibacillus</taxon>
    </lineage>
</organism>
<dbReference type="PANTHER" id="PTHR24321">
    <property type="entry name" value="DEHYDROGENASES, SHORT CHAIN"/>
    <property type="match status" value="1"/>
</dbReference>
<dbReference type="STRING" id="1324314.BVG16_12355"/>
<dbReference type="OrthoDB" id="9803333at2"/>
<evidence type="ECO:0000256" key="2">
    <source>
        <dbReference type="ARBA" id="ARBA00023002"/>
    </source>
</evidence>
<dbReference type="PRINTS" id="PR00081">
    <property type="entry name" value="GDHRDH"/>
</dbReference>
<evidence type="ECO:0000313" key="3">
    <source>
        <dbReference type="EMBL" id="OPA78648.1"/>
    </source>
</evidence>
<proteinExistence type="inferred from homology"/>
<dbReference type="InterPro" id="IPR002347">
    <property type="entry name" value="SDR_fam"/>
</dbReference>
<dbReference type="PRINTS" id="PR00080">
    <property type="entry name" value="SDRFAMILY"/>
</dbReference>
<protein>
    <submittedName>
        <fullName evidence="3">3-oxoacyl-[acyl-carrier-protein] reductase</fullName>
    </submittedName>
</protein>
<dbReference type="GO" id="GO:0016491">
    <property type="term" value="F:oxidoreductase activity"/>
    <property type="evidence" value="ECO:0007669"/>
    <property type="project" value="UniProtKB-KW"/>
</dbReference>
<dbReference type="EMBL" id="MSZX01000004">
    <property type="protein sequence ID" value="OPA78648.1"/>
    <property type="molecule type" value="Genomic_DNA"/>
</dbReference>
<dbReference type="SUPFAM" id="SSF51735">
    <property type="entry name" value="NAD(P)-binding Rossmann-fold domains"/>
    <property type="match status" value="1"/>
</dbReference>
<dbReference type="RefSeq" id="WP_078498979.1">
    <property type="nucleotide sequence ID" value="NZ_MSZX01000004.1"/>
</dbReference>
<sequence length="272" mass="29287">MNIHENKLQDFSSKRQVKDKVAIITGAGSGIGRAAALLLARNGAKVCLIDLNNNRSESLEQEINQLGGESLFVDTDVSDPERVQHAIQSAVDRFGQVDIVFANAGINGILSPIEDLTAEAWDHTLTTNLKGTFLTVKYTIPHMKHNGGSIIITSSINGNRTFSGFGMSAYSTSKAGQMAFAKMAALELARYKIRVNVICPGAIQTNIGENTKKTPQVEKIKIPVNYPEGSQPLEHGPGQPEQVADLVLFLASQDSSHISGTEIFIDGVESLL</sequence>
<comment type="similarity">
    <text evidence="1">Belongs to the short-chain dehydrogenases/reductases (SDR) family.</text>
</comment>
<dbReference type="AlphaFoldDB" id="A0A1T2XFN7"/>
<dbReference type="PANTHER" id="PTHR24321:SF8">
    <property type="entry name" value="ESTRADIOL 17-BETA-DEHYDROGENASE 8-RELATED"/>
    <property type="match status" value="1"/>
</dbReference>
<dbReference type="Pfam" id="PF13561">
    <property type="entry name" value="adh_short_C2"/>
    <property type="match status" value="1"/>
</dbReference>
<evidence type="ECO:0000313" key="4">
    <source>
        <dbReference type="Proteomes" id="UP000190188"/>
    </source>
</evidence>
<gene>
    <name evidence="3" type="ORF">BVG16_12355</name>
</gene>
<evidence type="ECO:0000256" key="1">
    <source>
        <dbReference type="ARBA" id="ARBA00006484"/>
    </source>
</evidence>